<name>A0A0W0WGE0_9GAMM</name>
<reference evidence="2 3" key="1">
    <citation type="submission" date="2015-11" db="EMBL/GenBank/DDBJ databases">
        <title>Genomic analysis of 38 Legionella species identifies large and diverse effector repertoires.</title>
        <authorList>
            <person name="Burstein D."/>
            <person name="Amaro F."/>
            <person name="Zusman T."/>
            <person name="Lifshitz Z."/>
            <person name="Cohen O."/>
            <person name="Gilbert J.A."/>
            <person name="Pupko T."/>
            <person name="Shuman H.A."/>
            <person name="Segal G."/>
        </authorList>
    </citation>
    <scope>NUCLEOTIDE SEQUENCE [LARGE SCALE GENOMIC DNA]</scope>
    <source>
        <strain evidence="2 3">PX-1-G2-E2</strain>
    </source>
</reference>
<evidence type="ECO:0000256" key="1">
    <source>
        <dbReference type="SAM" id="Phobius"/>
    </source>
</evidence>
<evidence type="ECO:0000313" key="3">
    <source>
        <dbReference type="Proteomes" id="UP000054908"/>
    </source>
</evidence>
<sequence>MSSNARMSHSYTELKQHIVFWITRNQQSTDPLIQLKVIGLNLVLASAEKVHKNLMRYMKDREQDLIRILLLINQIIDCSTDEQRLGALIAKAQELTLRLEKQESSRRTKDFLYVLLGMVVFIGVIIAITLCATSPVAWMIPVIIILAISLFPLMMEMAASDHQVKLNKRLGFFCRSYSASQDNYDSLMQESKELAQEEQSTGSVSSHREESGGEAIIRMARAHQDNNLFGMQIYPVF</sequence>
<feature type="transmembrane region" description="Helical" evidence="1">
    <location>
        <begin position="136"/>
        <end position="159"/>
    </location>
</feature>
<dbReference type="EMBL" id="LNYL01000006">
    <property type="protein sequence ID" value="KTD31399.1"/>
    <property type="molecule type" value="Genomic_DNA"/>
</dbReference>
<keyword evidence="3" id="KW-1185">Reference proteome</keyword>
<accession>A0A0W0WGE0</accession>
<dbReference type="Proteomes" id="UP000054908">
    <property type="component" value="Unassembled WGS sequence"/>
</dbReference>
<comment type="caution">
    <text evidence="2">The sequence shown here is derived from an EMBL/GenBank/DDBJ whole genome shotgun (WGS) entry which is preliminary data.</text>
</comment>
<protein>
    <submittedName>
        <fullName evidence="2">Uncharacterized protein</fullName>
    </submittedName>
</protein>
<keyword evidence="1" id="KW-0812">Transmembrane</keyword>
<proteinExistence type="predicted"/>
<feature type="transmembrane region" description="Helical" evidence="1">
    <location>
        <begin position="111"/>
        <end position="130"/>
    </location>
</feature>
<evidence type="ECO:0000313" key="2">
    <source>
        <dbReference type="EMBL" id="KTD31399.1"/>
    </source>
</evidence>
<keyword evidence="1" id="KW-0472">Membrane</keyword>
<gene>
    <name evidence="2" type="ORF">Lmac_0274</name>
</gene>
<dbReference type="PATRIC" id="fig|466.6.peg.293"/>
<keyword evidence="1" id="KW-1133">Transmembrane helix</keyword>
<dbReference type="RefSeq" id="WP_058451106.1">
    <property type="nucleotide sequence ID" value="NZ_CAAAIB010000017.1"/>
</dbReference>
<dbReference type="AlphaFoldDB" id="A0A0W0WGE0"/>
<organism evidence="2 3">
    <name type="scientific">Legionella maceachernii</name>
    <dbReference type="NCBI Taxonomy" id="466"/>
    <lineage>
        <taxon>Bacteria</taxon>
        <taxon>Pseudomonadati</taxon>
        <taxon>Pseudomonadota</taxon>
        <taxon>Gammaproteobacteria</taxon>
        <taxon>Legionellales</taxon>
        <taxon>Legionellaceae</taxon>
        <taxon>Legionella</taxon>
    </lineage>
</organism>